<dbReference type="CDD" id="cd16012">
    <property type="entry name" value="ALP"/>
    <property type="match status" value="1"/>
</dbReference>
<keyword evidence="3" id="KW-0479">Metal-binding</keyword>
<evidence type="ECO:0000313" key="5">
    <source>
        <dbReference type="EMBL" id="RCL40643.1"/>
    </source>
</evidence>
<proteinExistence type="inferred from homology"/>
<gene>
    <name evidence="5" type="ORF">DBW96_03280</name>
</gene>
<feature type="binding site" evidence="3">
    <location>
        <position position="56"/>
    </location>
    <ligand>
        <name>Zn(2+)</name>
        <dbReference type="ChEBI" id="CHEBI:29105"/>
        <label>2</label>
    </ligand>
</feature>
<dbReference type="PANTHER" id="PTHR11596">
    <property type="entry name" value="ALKALINE PHOSPHATASE"/>
    <property type="match status" value="1"/>
</dbReference>
<feature type="binding site" evidence="3">
    <location>
        <position position="151"/>
    </location>
    <ligand>
        <name>Mg(2+)</name>
        <dbReference type="ChEBI" id="CHEBI:18420"/>
    </ligand>
</feature>
<evidence type="ECO:0000256" key="2">
    <source>
        <dbReference type="PIRSR" id="PIRSR601952-1"/>
    </source>
</evidence>
<organism evidence="5 6">
    <name type="scientific">SAR86 cluster bacterium</name>
    <dbReference type="NCBI Taxonomy" id="2030880"/>
    <lineage>
        <taxon>Bacteria</taxon>
        <taxon>Pseudomonadati</taxon>
        <taxon>Pseudomonadota</taxon>
        <taxon>Gammaproteobacteria</taxon>
        <taxon>SAR86 cluster</taxon>
    </lineage>
</organism>
<feature type="binding site" evidence="3">
    <location>
        <position position="306"/>
    </location>
    <ligand>
        <name>Zn(2+)</name>
        <dbReference type="ChEBI" id="CHEBI:29105"/>
        <label>2</label>
    </ligand>
</feature>
<comment type="cofactor">
    <cofactor evidence="3">
        <name>Mg(2+)</name>
        <dbReference type="ChEBI" id="CHEBI:18420"/>
    </cofactor>
    <text evidence="3">Binds 1 Mg(2+) ion.</text>
</comment>
<keyword evidence="1" id="KW-0597">Phosphoprotein</keyword>
<feature type="binding site" evidence="3">
    <location>
        <position position="264"/>
    </location>
    <ligand>
        <name>Zn(2+)</name>
        <dbReference type="ChEBI" id="CHEBI:29105"/>
        <label>2</label>
    </ligand>
</feature>
<dbReference type="Gene3D" id="3.40.720.10">
    <property type="entry name" value="Alkaline Phosphatase, subunit A"/>
    <property type="match status" value="1"/>
</dbReference>
<feature type="binding site" evidence="3">
    <location>
        <position position="268"/>
    </location>
    <ligand>
        <name>Zn(2+)</name>
        <dbReference type="ChEBI" id="CHEBI:29105"/>
        <label>2</label>
    </ligand>
</feature>
<keyword evidence="3" id="KW-0862">Zinc</keyword>
<evidence type="ECO:0000313" key="6">
    <source>
        <dbReference type="Proteomes" id="UP000253307"/>
    </source>
</evidence>
<protein>
    <submittedName>
        <fullName evidence="5">Alkaline phosphatase</fullName>
    </submittedName>
</protein>
<comment type="cofactor">
    <cofactor evidence="3">
        <name>Zn(2+)</name>
        <dbReference type="ChEBI" id="CHEBI:29105"/>
    </cofactor>
    <text evidence="3">Binds 2 Zn(2+) ions.</text>
</comment>
<dbReference type="SMART" id="SM00098">
    <property type="entry name" value="alkPPc"/>
    <property type="match status" value="1"/>
</dbReference>
<dbReference type="Proteomes" id="UP000253307">
    <property type="component" value="Unassembled WGS sequence"/>
</dbReference>
<reference evidence="5 6" key="1">
    <citation type="journal article" date="2018" name="Microbiome">
        <title>Fine metagenomic profile of the Mediterranean stratified and mixed water columns revealed by assembly and recruitment.</title>
        <authorList>
            <person name="Haro-Moreno J.M."/>
            <person name="Lopez-Perez M."/>
            <person name="De La Torre J.R."/>
            <person name="Picazo A."/>
            <person name="Camacho A."/>
            <person name="Rodriguez-Valera F."/>
        </authorList>
    </citation>
    <scope>NUCLEOTIDE SEQUENCE [LARGE SCALE GENOMIC DNA]</scope>
    <source>
        <strain evidence="5">MED-G82</strain>
    </source>
</reference>
<sequence length="374" mass="40837">MKRVLVILALLAISAIYFLQSNDQEKVKIGSSASPEKLTQRDYQDPPKKIILLIGDGMGLNHILLGRIAFGGPEFNMAMDRMPVFGIVTTHSVDDLYTDSAASSTAWNTGFKTKNRFIGVTADKEPKKNISEIIKDFGFISGLVATSSVTHATPAAQYAHTDSRYKEELIAQQLVESEIRIALGGGTEFFEQENKQDLFFIEDLSELKNISTDSRVIGLFAEDGIERSDGPSQIAMTKAALEFLSSAAKDCNNFFLMSEGSQIDWESHDNKADEMLVELKDFNETINYVLDYAATRDDTLVIVSSDHETGGLDVIKQSGDDVVIGWTSGSHTLAPVGIFAYGPGAEKFSGKIDQTEIFKIITGLASEASCSADQ</sequence>
<feature type="active site" description="Phosphoserine intermediate" evidence="2">
    <location>
        <position position="100"/>
    </location>
</feature>
<dbReference type="EMBL" id="QOPE01000023">
    <property type="protein sequence ID" value="RCL40643.1"/>
    <property type="molecule type" value="Genomic_DNA"/>
</dbReference>
<name>A0A368BTM5_9GAMM</name>
<dbReference type="SUPFAM" id="SSF53649">
    <property type="entry name" value="Alkaline phosphatase-like"/>
    <property type="match status" value="1"/>
</dbReference>
<dbReference type="InterPro" id="IPR017850">
    <property type="entry name" value="Alkaline_phosphatase_core_sf"/>
</dbReference>
<feature type="binding site" evidence="3">
    <location>
        <position position="307"/>
    </location>
    <ligand>
        <name>Zn(2+)</name>
        <dbReference type="ChEBI" id="CHEBI:29105"/>
        <label>2</label>
    </ligand>
</feature>
<keyword evidence="3" id="KW-0460">Magnesium</keyword>
<dbReference type="PANTHER" id="PTHR11596:SF5">
    <property type="entry name" value="ALKALINE PHOSPHATASE"/>
    <property type="match status" value="1"/>
</dbReference>
<feature type="binding site" evidence="3">
    <location>
        <position position="56"/>
    </location>
    <ligand>
        <name>Mg(2+)</name>
        <dbReference type="ChEBI" id="CHEBI:18420"/>
    </ligand>
</feature>
<evidence type="ECO:0000256" key="3">
    <source>
        <dbReference type="PIRSR" id="PIRSR601952-2"/>
    </source>
</evidence>
<feature type="binding site" evidence="3">
    <location>
        <position position="153"/>
    </location>
    <ligand>
        <name>Mg(2+)</name>
        <dbReference type="ChEBI" id="CHEBI:18420"/>
    </ligand>
</feature>
<dbReference type="GO" id="GO:0046872">
    <property type="term" value="F:metal ion binding"/>
    <property type="evidence" value="ECO:0007669"/>
    <property type="project" value="UniProtKB-KW"/>
</dbReference>
<comment type="similarity">
    <text evidence="4">Belongs to the alkaline phosphatase family.</text>
</comment>
<dbReference type="PRINTS" id="PR00113">
    <property type="entry name" value="ALKPHPHTASE"/>
</dbReference>
<dbReference type="Pfam" id="PF00245">
    <property type="entry name" value="Alk_phosphatase"/>
    <property type="match status" value="2"/>
</dbReference>
<feature type="binding site" evidence="3">
    <location>
        <position position="259"/>
    </location>
    <ligand>
        <name>Mg(2+)</name>
        <dbReference type="ChEBI" id="CHEBI:18420"/>
    </ligand>
</feature>
<dbReference type="AlphaFoldDB" id="A0A368BTM5"/>
<evidence type="ECO:0000256" key="4">
    <source>
        <dbReference type="RuleBase" id="RU003946"/>
    </source>
</evidence>
<evidence type="ECO:0000256" key="1">
    <source>
        <dbReference type="ARBA" id="ARBA00022553"/>
    </source>
</evidence>
<accession>A0A368BTM5</accession>
<comment type="caution">
    <text evidence="5">The sequence shown here is derived from an EMBL/GenBank/DDBJ whole genome shotgun (WGS) entry which is preliminary data.</text>
</comment>
<dbReference type="InterPro" id="IPR001952">
    <property type="entry name" value="Alkaline_phosphatase"/>
</dbReference>
<dbReference type="GO" id="GO:0004035">
    <property type="term" value="F:alkaline phosphatase activity"/>
    <property type="evidence" value="ECO:0007669"/>
    <property type="project" value="TreeGrafter"/>
</dbReference>